<evidence type="ECO:0000313" key="2">
    <source>
        <dbReference type="EMBL" id="RHC11161.1"/>
    </source>
</evidence>
<feature type="signal peptide" evidence="1">
    <location>
        <begin position="1"/>
        <end position="24"/>
    </location>
</feature>
<dbReference type="Proteomes" id="UP000285844">
    <property type="component" value="Unassembled WGS sequence"/>
</dbReference>
<accession>A0A413YQ31</accession>
<sequence>MKRKIACVLLGAVSLQLLSCGQHGSNETLTEPNYVLQEYETTKSENGYSIVNDFMVYDEPSPSGLYVYYPYVEEKKKGVNYLDDMYIRGNSARDEELQGEARPDGTSSKIGNSACDSMIVNAWSTPDFALKYNSDSSKGVGDERVGFAFSYLINDGDKEYKSGDDAMADVDVAAYSFALYEDFKDYGGPVCTVEVYGVPQALFKEKLGKKFNSDELYDFLDKLKEDNYKSCELLATKRITETDVYYIDYSEFSKKGQYGNYVIKYTFSEKPRYNWVNTVNVGRYNINDEAKYTSWKKEHAEKFINN</sequence>
<evidence type="ECO:0000313" key="3">
    <source>
        <dbReference type="Proteomes" id="UP000285844"/>
    </source>
</evidence>
<dbReference type="AlphaFoldDB" id="A0A413YQ31"/>
<dbReference type="RefSeq" id="WP_118010217.1">
    <property type="nucleotide sequence ID" value="NZ_DAWELM010000067.1"/>
</dbReference>
<dbReference type="EMBL" id="QSHM01000033">
    <property type="protein sequence ID" value="RHC11161.1"/>
    <property type="molecule type" value="Genomic_DNA"/>
</dbReference>
<evidence type="ECO:0008006" key="4">
    <source>
        <dbReference type="Google" id="ProtNLM"/>
    </source>
</evidence>
<name>A0A413YQ31_9FIRM</name>
<keyword evidence="1" id="KW-0732">Signal</keyword>
<evidence type="ECO:0000256" key="1">
    <source>
        <dbReference type="SAM" id="SignalP"/>
    </source>
</evidence>
<feature type="chain" id="PRO_5019043370" description="Lipoprotein" evidence="1">
    <location>
        <begin position="25"/>
        <end position="306"/>
    </location>
</feature>
<comment type="caution">
    <text evidence="2">The sequence shown here is derived from an EMBL/GenBank/DDBJ whole genome shotgun (WGS) entry which is preliminary data.</text>
</comment>
<proteinExistence type="predicted"/>
<gene>
    <name evidence="2" type="ORF">DW858_14885</name>
</gene>
<protein>
    <recommendedName>
        <fullName evidence="4">Lipoprotein</fullName>
    </recommendedName>
</protein>
<organism evidence="2 3">
    <name type="scientific">Lachnospira eligens</name>
    <dbReference type="NCBI Taxonomy" id="39485"/>
    <lineage>
        <taxon>Bacteria</taxon>
        <taxon>Bacillati</taxon>
        <taxon>Bacillota</taxon>
        <taxon>Clostridia</taxon>
        <taxon>Lachnospirales</taxon>
        <taxon>Lachnospiraceae</taxon>
        <taxon>Lachnospira</taxon>
    </lineage>
</organism>
<reference evidence="2 3" key="1">
    <citation type="submission" date="2018-08" db="EMBL/GenBank/DDBJ databases">
        <title>A genome reference for cultivated species of the human gut microbiota.</title>
        <authorList>
            <person name="Zou Y."/>
            <person name="Xue W."/>
            <person name="Luo G."/>
        </authorList>
    </citation>
    <scope>NUCLEOTIDE SEQUENCE [LARGE SCALE GENOMIC DNA]</scope>
    <source>
        <strain evidence="2 3">AM37-3BH</strain>
    </source>
</reference>